<sequence length="50" mass="5377">MAVELMAGYTAYTNAPDIIAEATGARPGDLRSDVSSFFTITVSFTYQRAV</sequence>
<protein>
    <submittedName>
        <fullName evidence="1">Uncharacterized protein</fullName>
    </submittedName>
</protein>
<comment type="caution">
    <text evidence="1">The sequence shown here is derived from an EMBL/GenBank/DDBJ whole genome shotgun (WGS) entry which is preliminary data.</text>
</comment>
<evidence type="ECO:0000313" key="1">
    <source>
        <dbReference type="EMBL" id="MBR7834304.1"/>
    </source>
</evidence>
<dbReference type="RefSeq" id="WP_212528825.1">
    <property type="nucleotide sequence ID" value="NZ_JAGSOG010000054.1"/>
</dbReference>
<organism evidence="1 2">
    <name type="scientific">Actinospica durhamensis</name>
    <dbReference type="NCBI Taxonomy" id="1508375"/>
    <lineage>
        <taxon>Bacteria</taxon>
        <taxon>Bacillati</taxon>
        <taxon>Actinomycetota</taxon>
        <taxon>Actinomycetes</taxon>
        <taxon>Catenulisporales</taxon>
        <taxon>Actinospicaceae</taxon>
        <taxon>Actinospica</taxon>
    </lineage>
</organism>
<accession>A0A941EUT9</accession>
<keyword evidence="2" id="KW-1185">Reference proteome</keyword>
<proteinExistence type="predicted"/>
<dbReference type="EMBL" id="JAGSOG010000054">
    <property type="protein sequence ID" value="MBR7834304.1"/>
    <property type="molecule type" value="Genomic_DNA"/>
</dbReference>
<evidence type="ECO:0000313" key="2">
    <source>
        <dbReference type="Proteomes" id="UP000675781"/>
    </source>
</evidence>
<gene>
    <name evidence="1" type="ORF">KDL01_13595</name>
</gene>
<reference evidence="1" key="1">
    <citation type="submission" date="2021-04" db="EMBL/GenBank/DDBJ databases">
        <title>Genome based classification of Actinospica acidithermotolerans sp. nov., an actinobacterium isolated from an Indonesian hot spring.</title>
        <authorList>
            <person name="Kusuma A.B."/>
            <person name="Putra K.E."/>
            <person name="Nafisah S."/>
            <person name="Loh J."/>
            <person name="Nouioui I."/>
            <person name="Goodfellow M."/>
        </authorList>
    </citation>
    <scope>NUCLEOTIDE SEQUENCE</scope>
    <source>
        <strain evidence="1">CSCA 57</strain>
    </source>
</reference>
<dbReference type="Proteomes" id="UP000675781">
    <property type="component" value="Unassembled WGS sequence"/>
</dbReference>
<dbReference type="AlphaFoldDB" id="A0A941EUT9"/>
<name>A0A941EUT9_9ACTN</name>